<dbReference type="RefSeq" id="WP_303679411.1">
    <property type="nucleotide sequence ID" value="NZ_MNTG01000005.1"/>
</dbReference>
<dbReference type="AlphaFoldDB" id="A0A1Q6R958"/>
<reference evidence="1 2" key="1">
    <citation type="journal article" date="2016" name="Nat. Biotechnol.">
        <title>Measurement of bacterial replication rates in microbial communities.</title>
        <authorList>
            <person name="Brown C.T."/>
            <person name="Olm M.R."/>
            <person name="Thomas B.C."/>
            <person name="Banfield J.F."/>
        </authorList>
    </citation>
    <scope>NUCLEOTIDE SEQUENCE [LARGE SCALE GENOMIC DNA]</scope>
    <source>
        <strain evidence="1">46_33</strain>
    </source>
</reference>
<evidence type="ECO:0000313" key="1">
    <source>
        <dbReference type="EMBL" id="OLA38924.1"/>
    </source>
</evidence>
<accession>A0A1Q6R958</accession>
<evidence type="ECO:0000313" key="2">
    <source>
        <dbReference type="Proteomes" id="UP000186777"/>
    </source>
</evidence>
<dbReference type="EMBL" id="MNTG01000005">
    <property type="protein sequence ID" value="OLA38924.1"/>
    <property type="molecule type" value="Genomic_DNA"/>
</dbReference>
<gene>
    <name evidence="1" type="ORF">BHW43_02690</name>
</gene>
<sequence>MDKYIIMNKNIPLVKTTMSAAGYITEVLQIYNPEAFPVGIFTDDFNKLADKLNQWWRSRIIPASRDGLRYILHLYDVESPAVLSKRSLGLSLSDQYWLKPVGSELTWQKVNFFTNDFSKELGEAFFQKESSRSAINPFTPDASSNGWLKKKWVKINGVTYLAKAGSVPLLQQPYNEIAAANVAEVLTIKHVPYELIIEDNRPLCLCPNFITTETEFVPAYYVKDILTKSNNDSAYGHFLRCCDYLQIPDVAGYLQQMLCLDYLIENSDRHYGNFGFIRDVNSLKFLGPAPLFDNGTSLWCESLNSEIGTELPAMPFKDTQKKQLALVKECLIDINGIDACAEIVRNTLLTSPYLDKERVTRISEAVGNRARGLKNYLSKLN</sequence>
<dbReference type="STRING" id="626940.BHW43_02690"/>
<dbReference type="Gene3D" id="1.10.1070.20">
    <property type="match status" value="1"/>
</dbReference>
<organism evidence="1 2">
    <name type="scientific">Phascolarctobacterium succinatutens</name>
    <dbReference type="NCBI Taxonomy" id="626940"/>
    <lineage>
        <taxon>Bacteria</taxon>
        <taxon>Bacillati</taxon>
        <taxon>Bacillota</taxon>
        <taxon>Negativicutes</taxon>
        <taxon>Acidaminococcales</taxon>
        <taxon>Acidaminococcaceae</taxon>
        <taxon>Phascolarctobacterium</taxon>
    </lineage>
</organism>
<comment type="caution">
    <text evidence="1">The sequence shown here is derived from an EMBL/GenBank/DDBJ whole genome shotgun (WGS) entry which is preliminary data.</text>
</comment>
<protein>
    <recommendedName>
        <fullName evidence="3">Excisionase</fullName>
    </recommendedName>
</protein>
<name>A0A1Q6R958_9FIRM</name>
<proteinExistence type="predicted"/>
<evidence type="ECO:0008006" key="3">
    <source>
        <dbReference type="Google" id="ProtNLM"/>
    </source>
</evidence>
<dbReference type="Proteomes" id="UP000186777">
    <property type="component" value="Unassembled WGS sequence"/>
</dbReference>